<dbReference type="EMBL" id="CP058609">
    <property type="protein sequence ID" value="QLG73904.1"/>
    <property type="molecule type" value="Genomic_DNA"/>
</dbReference>
<dbReference type="PANTHER" id="PTHR12400:SF103">
    <property type="entry name" value="INOSITOL POLYPHOSPHATE MULTIKINASE"/>
    <property type="match status" value="1"/>
</dbReference>
<evidence type="ECO:0000313" key="6">
    <source>
        <dbReference type="EMBL" id="QLG73904.1"/>
    </source>
</evidence>
<dbReference type="InterPro" id="IPR005522">
    <property type="entry name" value="IPK"/>
</dbReference>
<dbReference type="EC" id="2.7.-.-" evidence="4"/>
<evidence type="ECO:0000256" key="5">
    <source>
        <dbReference type="SAM" id="MobiDB-lite"/>
    </source>
</evidence>
<feature type="compositionally biased region" description="Basic and acidic residues" evidence="5">
    <location>
        <begin position="284"/>
        <end position="295"/>
    </location>
</feature>
<sequence length="346" mass="39213">MGEFKLLRHKAAGHEGTLTDKDEVLVFKVLTQQELDFYQVVQEKSLRESDAADAADGDLPLSAWLPTFLGVLDESLQERGPGDSTAILSDSQTTPKSGGRKLLVLENLLYGYSQPNVLDVKLGKILFDEHASEEKRQRLSEVSRTTTSGSSGFRICGMHMQANELTKEIDEVHFEETDTGNIFINKNFGRSRTVDNIEGAFNLFFANDRLSEKRIKQLKEIFLQRIQLLYNTLLDEEVRMVSASLLFIYEGDPNRWDTLEDHDPILRSDFIEYSEDNESVEGEYEGKNRDYKGEEDSNDSMPENTSLSTLALIDFAHSKFVPGEGYDENVVDAVENLMKLFDNLNL</sequence>
<dbReference type="Proteomes" id="UP000509704">
    <property type="component" value="Chromosome 6"/>
</dbReference>
<proteinExistence type="inferred from homology"/>
<dbReference type="GO" id="GO:0008440">
    <property type="term" value="F:inositol-1,4,5-trisphosphate 3-kinase activity"/>
    <property type="evidence" value="ECO:0007669"/>
    <property type="project" value="TreeGrafter"/>
</dbReference>
<evidence type="ECO:0000256" key="1">
    <source>
        <dbReference type="ARBA" id="ARBA00007374"/>
    </source>
</evidence>
<name>A0A7H9B6G1_ZYGMR</name>
<dbReference type="SUPFAM" id="SSF56104">
    <property type="entry name" value="SAICAR synthase-like"/>
    <property type="match status" value="1"/>
</dbReference>
<keyword evidence="3 4" id="KW-0418">Kinase</keyword>
<keyword evidence="7" id="KW-1185">Reference proteome</keyword>
<protein>
    <recommendedName>
        <fullName evidence="4">Kinase</fullName>
        <ecNumber evidence="4">2.7.-.-</ecNumber>
    </recommendedName>
</protein>
<dbReference type="GO" id="GO:0000824">
    <property type="term" value="F:inositol-1,4,5,6-tetrakisphosphate 3-kinase activity"/>
    <property type="evidence" value="ECO:0007669"/>
    <property type="project" value="TreeGrafter"/>
</dbReference>
<dbReference type="GO" id="GO:0032958">
    <property type="term" value="P:inositol phosphate biosynthetic process"/>
    <property type="evidence" value="ECO:0007669"/>
    <property type="project" value="InterPro"/>
</dbReference>
<dbReference type="Gene3D" id="3.30.470.160">
    <property type="entry name" value="Inositol polyphosphate kinase"/>
    <property type="match status" value="1"/>
</dbReference>
<feature type="region of interest" description="Disordered" evidence="5">
    <location>
        <begin position="277"/>
        <end position="303"/>
    </location>
</feature>
<dbReference type="GO" id="GO:0005634">
    <property type="term" value="C:nucleus"/>
    <property type="evidence" value="ECO:0007669"/>
    <property type="project" value="TreeGrafter"/>
</dbReference>
<evidence type="ECO:0000256" key="3">
    <source>
        <dbReference type="ARBA" id="ARBA00022777"/>
    </source>
</evidence>
<gene>
    <name evidence="6" type="ORF">HG535_0F04160</name>
</gene>
<dbReference type="PANTHER" id="PTHR12400">
    <property type="entry name" value="INOSITOL POLYPHOSPHATE KINASE"/>
    <property type="match status" value="1"/>
</dbReference>
<dbReference type="Pfam" id="PF03770">
    <property type="entry name" value="IPK"/>
    <property type="match status" value="1"/>
</dbReference>
<dbReference type="GeneID" id="59237662"/>
<accession>A0A7H9B6G1</accession>
<dbReference type="InterPro" id="IPR038286">
    <property type="entry name" value="IPK_sf"/>
</dbReference>
<dbReference type="KEGG" id="zmk:HG535_0F04160"/>
<comment type="similarity">
    <text evidence="1 4">Belongs to the inositol phosphokinase (IPK) family.</text>
</comment>
<dbReference type="RefSeq" id="XP_037145629.1">
    <property type="nucleotide sequence ID" value="XM_037289734.1"/>
</dbReference>
<dbReference type="OrthoDB" id="338650at2759"/>
<keyword evidence="2 4" id="KW-0808">Transferase</keyword>
<evidence type="ECO:0000256" key="2">
    <source>
        <dbReference type="ARBA" id="ARBA00022679"/>
    </source>
</evidence>
<dbReference type="GO" id="GO:0005737">
    <property type="term" value="C:cytoplasm"/>
    <property type="evidence" value="ECO:0007669"/>
    <property type="project" value="TreeGrafter"/>
</dbReference>
<organism evidence="6 7">
    <name type="scientific">Zygotorulaspora mrakii</name>
    <name type="common">Zygosaccharomyces mrakii</name>
    <dbReference type="NCBI Taxonomy" id="42260"/>
    <lineage>
        <taxon>Eukaryota</taxon>
        <taxon>Fungi</taxon>
        <taxon>Dikarya</taxon>
        <taxon>Ascomycota</taxon>
        <taxon>Saccharomycotina</taxon>
        <taxon>Saccharomycetes</taxon>
        <taxon>Saccharomycetales</taxon>
        <taxon>Saccharomycetaceae</taxon>
        <taxon>Zygotorulaspora</taxon>
    </lineage>
</organism>
<evidence type="ECO:0000256" key="4">
    <source>
        <dbReference type="RuleBase" id="RU363090"/>
    </source>
</evidence>
<evidence type="ECO:0000313" key="7">
    <source>
        <dbReference type="Proteomes" id="UP000509704"/>
    </source>
</evidence>
<dbReference type="AlphaFoldDB" id="A0A7H9B6G1"/>
<reference evidence="6 7" key="1">
    <citation type="submission" date="2020-07" db="EMBL/GenBank/DDBJ databases">
        <title>The yeast mating-type switching endonuclease HO is a domesticated member of an unorthodox homing genetic element family.</title>
        <authorList>
            <person name="Coughlan A.Y."/>
            <person name="Lombardi L."/>
            <person name="Braun-Galleani S."/>
            <person name="Martos A.R."/>
            <person name="Galeote V."/>
            <person name="Bigey F."/>
            <person name="Dequin S."/>
            <person name="Byrne K.P."/>
            <person name="Wolfe K.H."/>
        </authorList>
    </citation>
    <scope>NUCLEOTIDE SEQUENCE [LARGE SCALE GENOMIC DNA]</scope>
    <source>
        <strain evidence="6 7">NRRL Y-6702</strain>
    </source>
</reference>
<dbReference type="GO" id="GO:0046854">
    <property type="term" value="P:phosphatidylinositol phosphate biosynthetic process"/>
    <property type="evidence" value="ECO:0007669"/>
    <property type="project" value="TreeGrafter"/>
</dbReference>